<comment type="pathway">
    <text evidence="5">Nucleotide-sugar biosynthesis; ADP-L-glycero-beta-D-manno-heptose biosynthesis; ADP-L-glycero-beta-D-manno-heptose from D-glycero-beta-D-manno-heptose 7-phosphate: step 4/4.</text>
</comment>
<evidence type="ECO:0000256" key="1">
    <source>
        <dbReference type="ARBA" id="ARBA00004713"/>
    </source>
</evidence>
<feature type="binding site" evidence="5">
    <location>
        <begin position="10"/>
        <end position="11"/>
    </location>
    <ligand>
        <name>NADP(+)</name>
        <dbReference type="ChEBI" id="CHEBI:58349"/>
    </ligand>
</feature>
<dbReference type="CDD" id="cd05248">
    <property type="entry name" value="ADP_GME_SDR_e"/>
    <property type="match status" value="1"/>
</dbReference>
<dbReference type="GO" id="GO:0097171">
    <property type="term" value="P:ADP-L-glycero-beta-D-manno-heptose biosynthetic process"/>
    <property type="evidence" value="ECO:0007669"/>
    <property type="project" value="UniProtKB-UniPathway"/>
</dbReference>
<reference evidence="7 8" key="1">
    <citation type="submission" date="2019-02" db="EMBL/GenBank/DDBJ databases">
        <authorList>
            <person name="Manzano-Marin A."/>
            <person name="Manzano-Marin A."/>
        </authorList>
    </citation>
    <scope>NUCLEOTIDE SEQUENCE [LARGE SCALE GENOMIC DNA]</scope>
    <source>
        <strain evidence="7 8">ErCisplendens/pseudotsugae</strain>
    </source>
</reference>
<dbReference type="AlphaFoldDB" id="A0A451D4S7"/>
<dbReference type="GO" id="GO:0009244">
    <property type="term" value="P:lipopolysaccharide core region biosynthetic process"/>
    <property type="evidence" value="ECO:0007669"/>
    <property type="project" value="UniProtKB-UniPathway"/>
</dbReference>
<dbReference type="NCBIfam" id="NF008360">
    <property type="entry name" value="PRK11150.1"/>
    <property type="match status" value="1"/>
</dbReference>
<dbReference type="InterPro" id="IPR011912">
    <property type="entry name" value="Heptose_epim"/>
</dbReference>
<feature type="binding site" evidence="5">
    <location>
        <position position="210"/>
    </location>
    <ligand>
        <name>substrate</name>
    </ligand>
</feature>
<evidence type="ECO:0000313" key="7">
    <source>
        <dbReference type="EMBL" id="VFP80675.1"/>
    </source>
</evidence>
<dbReference type="UniPathway" id="UPA00958"/>
<feature type="active site" description="Proton acceptor" evidence="5">
    <location>
        <position position="179"/>
    </location>
</feature>
<feature type="binding site" evidence="5">
    <location>
        <position position="188"/>
    </location>
    <ligand>
        <name>substrate</name>
    </ligand>
</feature>
<comment type="function">
    <text evidence="5">Catalyzes the interconversion between ADP-D-glycero-beta-D-manno-heptose and ADP-L-glycero-beta-D-manno-heptose via an epimerization at carbon 6 of the heptose.</text>
</comment>
<protein>
    <recommendedName>
        <fullName evidence="5">ADP-L-glycero-D-manno-heptose-6-epimerase</fullName>
        <ecNumber evidence="5">5.1.3.20</ecNumber>
    </recommendedName>
    <alternativeName>
        <fullName evidence="5">ADP-L-glycero-beta-D-manno-heptose-6-epimerase</fullName>
        <shortName evidence="5">ADP-glyceromanno-heptose 6-epimerase</shortName>
        <shortName evidence="5">ADP-hep 6-epimerase</shortName>
        <shortName evidence="5">AGME</shortName>
    </alternativeName>
</protein>
<dbReference type="NCBIfam" id="TIGR02197">
    <property type="entry name" value="heptose_epim"/>
    <property type="match status" value="1"/>
</dbReference>
<evidence type="ECO:0000256" key="4">
    <source>
        <dbReference type="ARBA" id="ARBA00023277"/>
    </source>
</evidence>
<dbReference type="InterPro" id="IPR036291">
    <property type="entry name" value="NAD(P)-bd_dom_sf"/>
</dbReference>
<dbReference type="EC" id="5.1.3.20" evidence="5"/>
<dbReference type="Gene3D" id="3.40.50.720">
    <property type="entry name" value="NAD(P)-binding Rossmann-like Domain"/>
    <property type="match status" value="1"/>
</dbReference>
<dbReference type="SUPFAM" id="SSF51735">
    <property type="entry name" value="NAD(P)-binding Rossmann-fold domains"/>
    <property type="match status" value="1"/>
</dbReference>
<evidence type="ECO:0000256" key="2">
    <source>
        <dbReference type="ARBA" id="ARBA00022857"/>
    </source>
</evidence>
<organism evidence="7 8">
    <name type="scientific">Candidatus Erwinia haradaeae</name>
    <dbReference type="NCBI Taxonomy" id="1922217"/>
    <lineage>
        <taxon>Bacteria</taxon>
        <taxon>Pseudomonadati</taxon>
        <taxon>Pseudomonadota</taxon>
        <taxon>Gammaproteobacteria</taxon>
        <taxon>Enterobacterales</taxon>
        <taxon>Erwiniaceae</taxon>
        <taxon>Erwinia</taxon>
    </lineage>
</organism>
<comment type="domain">
    <text evidence="5">Contains a large N-terminal NADP-binding domain, and a smaller C-terminal substrate-binding domain.</text>
</comment>
<dbReference type="PANTHER" id="PTHR43103:SF3">
    <property type="entry name" value="ADP-L-GLYCERO-D-MANNO-HEPTOSE-6-EPIMERASE"/>
    <property type="match status" value="1"/>
</dbReference>
<dbReference type="UniPathway" id="UPA00356">
    <property type="reaction ID" value="UER00440"/>
</dbReference>
<keyword evidence="2 5" id="KW-0521">NADP</keyword>
<comment type="pathway">
    <text evidence="1">Bacterial outer membrane biogenesis; LPS core biosynthesis.</text>
</comment>
<feature type="binding site" evidence="5">
    <location>
        <position position="53"/>
    </location>
    <ligand>
        <name>NADP(+)</name>
        <dbReference type="ChEBI" id="CHEBI:58349"/>
    </ligand>
</feature>
<dbReference type="PANTHER" id="PTHR43103">
    <property type="entry name" value="NUCLEOSIDE-DIPHOSPHATE-SUGAR EPIMERASE"/>
    <property type="match status" value="1"/>
</dbReference>
<feature type="binding site" evidence="5">
    <location>
        <position position="38"/>
    </location>
    <ligand>
        <name>NADP(+)</name>
        <dbReference type="ChEBI" id="CHEBI:58349"/>
    </ligand>
</feature>
<dbReference type="GO" id="GO:0050661">
    <property type="term" value="F:NADP binding"/>
    <property type="evidence" value="ECO:0007669"/>
    <property type="project" value="InterPro"/>
</dbReference>
<dbReference type="InterPro" id="IPR001509">
    <property type="entry name" value="Epimerase_deHydtase"/>
</dbReference>
<dbReference type="HAMAP" id="MF_01601">
    <property type="entry name" value="Heptose_epimerase"/>
    <property type="match status" value="1"/>
</dbReference>
<dbReference type="RefSeq" id="WP_197095290.1">
    <property type="nucleotide sequence ID" value="NZ_LR217705.1"/>
</dbReference>
<feature type="binding site" evidence="5">
    <location>
        <position position="273"/>
    </location>
    <ligand>
        <name>substrate</name>
    </ligand>
</feature>
<sequence length="311" mass="35637">MIIVTGGAGLIGSNIIDTFNRQGHTDILVVDNLKNGAKFLNLSDLDIADYIDKIDFRIAITKSTNYFLNIAAVFHEGACSSTTEWDGKYMMDNNYQYSKELLHWCLKKNIPFLYASSAAIYGQNTCNFLEERQNERPLNIYGYSKMLFDNYVRKILPKASSQICGLRYFNVYGERETHKGNMASIVLQLYQQLKNNKNAQLFVGSNNFKRDFIYVKDVASVNLWCLENSVSGIFNCGSGQAVSFQEIANVMLKFYANSVIEYIPFPEKLRGFYQAFTQADLKKLRKIGYKKSFETVSKGVKNYIKWLQYKA</sequence>
<feature type="active site" description="Proton acceptor" evidence="5">
    <location>
        <position position="141"/>
    </location>
</feature>
<dbReference type="EMBL" id="LR217705">
    <property type="protein sequence ID" value="VFP80675.1"/>
    <property type="molecule type" value="Genomic_DNA"/>
</dbReference>
<feature type="binding site" evidence="5">
    <location>
        <begin position="76"/>
        <end position="80"/>
    </location>
    <ligand>
        <name>NADP(+)</name>
        <dbReference type="ChEBI" id="CHEBI:58349"/>
    </ligand>
</feature>
<dbReference type="Gene3D" id="3.90.25.10">
    <property type="entry name" value="UDP-galactose 4-epimerase, domain 1"/>
    <property type="match status" value="1"/>
</dbReference>
<comment type="cofactor">
    <cofactor evidence="5">
        <name>NADP(+)</name>
        <dbReference type="ChEBI" id="CHEBI:58349"/>
    </cofactor>
    <text evidence="5">Binds 1 NADP(+) per subunit.</text>
</comment>
<evidence type="ECO:0000256" key="3">
    <source>
        <dbReference type="ARBA" id="ARBA00023235"/>
    </source>
</evidence>
<evidence type="ECO:0000259" key="6">
    <source>
        <dbReference type="Pfam" id="PF01370"/>
    </source>
</evidence>
<name>A0A451D4S7_9GAMM</name>
<accession>A0A451D4S7</accession>
<keyword evidence="4 5" id="KW-0119">Carbohydrate metabolism</keyword>
<evidence type="ECO:0000313" key="8">
    <source>
        <dbReference type="Proteomes" id="UP000294338"/>
    </source>
</evidence>
<dbReference type="Proteomes" id="UP000294338">
    <property type="component" value="Chromosome 1"/>
</dbReference>
<feature type="binding site" evidence="5">
    <location>
        <position position="171"/>
    </location>
    <ligand>
        <name>NADP(+)</name>
        <dbReference type="ChEBI" id="CHEBI:58349"/>
    </ligand>
</feature>
<gene>
    <name evidence="5 7" type="primary">hldD</name>
    <name evidence="7" type="ORF">ERCISPPS3390_555</name>
</gene>
<evidence type="ECO:0000256" key="5">
    <source>
        <dbReference type="HAMAP-Rule" id="MF_01601"/>
    </source>
</evidence>
<feature type="domain" description="NAD-dependent epimerase/dehydratase" evidence="6">
    <location>
        <begin position="2"/>
        <end position="237"/>
    </location>
</feature>
<keyword evidence="3 5" id="KW-0413">Isomerase</keyword>
<comment type="subunit">
    <text evidence="5">Homopentamer.</text>
</comment>
<dbReference type="GO" id="GO:0008712">
    <property type="term" value="F:ADP-glyceromanno-heptose 6-epimerase activity"/>
    <property type="evidence" value="ECO:0007669"/>
    <property type="project" value="UniProtKB-UniRule"/>
</dbReference>
<comment type="catalytic activity">
    <reaction evidence="5">
        <text>ADP-D-glycero-beta-D-manno-heptose = ADP-L-glycero-beta-D-manno-heptose</text>
        <dbReference type="Rhea" id="RHEA:17577"/>
        <dbReference type="ChEBI" id="CHEBI:59967"/>
        <dbReference type="ChEBI" id="CHEBI:61506"/>
        <dbReference type="EC" id="5.1.3.20"/>
    </reaction>
</comment>
<comment type="similarity">
    <text evidence="5">Belongs to the NAD(P)-dependent epimerase/dehydratase family. HldD subfamily.</text>
</comment>
<feature type="binding site" evidence="5">
    <location>
        <begin position="31"/>
        <end position="32"/>
    </location>
    <ligand>
        <name>NADP(+)</name>
        <dbReference type="ChEBI" id="CHEBI:58349"/>
    </ligand>
</feature>
<feature type="binding site" evidence="5">
    <location>
        <position position="145"/>
    </location>
    <ligand>
        <name>NADP(+)</name>
        <dbReference type="ChEBI" id="CHEBI:58349"/>
    </ligand>
</feature>
<feature type="binding site" evidence="5">
    <location>
        <begin position="202"/>
        <end position="205"/>
    </location>
    <ligand>
        <name>substrate</name>
    </ligand>
</feature>
<feature type="binding site" evidence="5">
    <location>
        <position position="179"/>
    </location>
    <ligand>
        <name>NADP(+)</name>
        <dbReference type="ChEBI" id="CHEBI:58349"/>
    </ligand>
</feature>
<feature type="binding site" evidence="5">
    <location>
        <position position="170"/>
    </location>
    <ligand>
        <name>substrate</name>
    </ligand>
</feature>
<dbReference type="Pfam" id="PF01370">
    <property type="entry name" value="Epimerase"/>
    <property type="match status" value="1"/>
</dbReference>
<feature type="binding site" evidence="5">
    <location>
        <position position="181"/>
    </location>
    <ligand>
        <name>substrate</name>
    </ligand>
</feature>
<feature type="binding site" evidence="5">
    <location>
        <position position="93"/>
    </location>
    <ligand>
        <name>NADP(+)</name>
        <dbReference type="ChEBI" id="CHEBI:58349"/>
    </ligand>
</feature>
<proteinExistence type="inferred from homology"/>